<keyword evidence="3 7" id="KW-0812">Transmembrane</keyword>
<feature type="transmembrane region" description="Helical" evidence="7">
    <location>
        <begin position="106"/>
        <end position="132"/>
    </location>
</feature>
<evidence type="ECO:0000256" key="3">
    <source>
        <dbReference type="ARBA" id="ARBA00022692"/>
    </source>
</evidence>
<dbReference type="Pfam" id="PF01040">
    <property type="entry name" value="UbiA"/>
    <property type="match status" value="1"/>
</dbReference>
<keyword evidence="2" id="KW-1003">Cell membrane</keyword>
<dbReference type="AlphaFoldDB" id="A0A1I2XE57"/>
<protein>
    <submittedName>
        <fullName evidence="8">Chlorophyll synthase</fullName>
    </submittedName>
</protein>
<feature type="transmembrane region" description="Helical" evidence="7">
    <location>
        <begin position="272"/>
        <end position="294"/>
    </location>
</feature>
<dbReference type="InterPro" id="IPR000537">
    <property type="entry name" value="UbiA_prenyltransferase"/>
</dbReference>
<evidence type="ECO:0000256" key="5">
    <source>
        <dbReference type="ARBA" id="ARBA00023136"/>
    </source>
</evidence>
<dbReference type="OrthoDB" id="8559716at2"/>
<feature type="transmembrane region" description="Helical" evidence="7">
    <location>
        <begin position="174"/>
        <end position="196"/>
    </location>
</feature>
<keyword evidence="4 7" id="KW-1133">Transmembrane helix</keyword>
<comment type="subcellular location">
    <subcellularLocation>
        <location evidence="1">Membrane</location>
        <topology evidence="1">Multi-pass membrane protein</topology>
    </subcellularLocation>
</comment>
<dbReference type="Proteomes" id="UP000199229">
    <property type="component" value="Unassembled WGS sequence"/>
</dbReference>
<organism evidence="8 9">
    <name type="scientific">Methylobacterium gossipiicola</name>
    <dbReference type="NCBI Taxonomy" id="582675"/>
    <lineage>
        <taxon>Bacteria</taxon>
        <taxon>Pseudomonadati</taxon>
        <taxon>Pseudomonadota</taxon>
        <taxon>Alphaproteobacteria</taxon>
        <taxon>Hyphomicrobiales</taxon>
        <taxon>Methylobacteriaceae</taxon>
        <taxon>Methylobacterium</taxon>
    </lineage>
</organism>
<dbReference type="EMBL" id="FOPM01000038">
    <property type="protein sequence ID" value="SFH11299.1"/>
    <property type="molecule type" value="Genomic_DNA"/>
</dbReference>
<gene>
    <name evidence="8" type="ORF">SAMN05192565_1388</name>
</gene>
<dbReference type="STRING" id="582675.SAMN05192565_1388"/>
<proteinExistence type="predicted"/>
<reference evidence="9" key="1">
    <citation type="submission" date="2016-10" db="EMBL/GenBank/DDBJ databases">
        <authorList>
            <person name="Varghese N."/>
            <person name="Submissions S."/>
        </authorList>
    </citation>
    <scope>NUCLEOTIDE SEQUENCE [LARGE SCALE GENOMIC DNA]</scope>
    <source>
        <strain evidence="9">Gh-105</strain>
    </source>
</reference>
<dbReference type="GO" id="GO:0016765">
    <property type="term" value="F:transferase activity, transferring alkyl or aryl (other than methyl) groups"/>
    <property type="evidence" value="ECO:0007669"/>
    <property type="project" value="InterPro"/>
</dbReference>
<dbReference type="GO" id="GO:0015995">
    <property type="term" value="P:chlorophyll biosynthetic process"/>
    <property type="evidence" value="ECO:0007669"/>
    <property type="project" value="UniProtKB-KW"/>
</dbReference>
<dbReference type="GO" id="GO:0016020">
    <property type="term" value="C:membrane"/>
    <property type="evidence" value="ECO:0007669"/>
    <property type="project" value="UniProtKB-SubCell"/>
</dbReference>
<dbReference type="PANTHER" id="PTHR42723:SF1">
    <property type="entry name" value="CHLOROPHYLL SYNTHASE, CHLOROPLASTIC"/>
    <property type="match status" value="1"/>
</dbReference>
<sequence>MNGTRLHPGRPAPAAVLELLKPVTWFPPMWAFGCGVVASGVPLAGRWGVALTGILLAGPLVCATSQAVNDWFDREVDAINEPHRPIPSGRIPGRWGLAIACAWTGLSLAVAAALGLWVFLAALLGLALAWAYSAPPARLKRNGWWGNAACGLCYEGLAWMTGHAAMLGGALPPAASLILAGLYSAGAHGIMTLNDFKSIAGDRRMGIRSLPASLGPARAARVACWIMAVPQGIVVALLVVWGRPVEAGLVAVLLLGQVVMMRRFLVNPPERALWYSGFGVPLYVLGMLASAFAVRAPG</sequence>
<evidence type="ECO:0000256" key="2">
    <source>
        <dbReference type="ARBA" id="ARBA00022475"/>
    </source>
</evidence>
<name>A0A1I2XE57_9HYPH</name>
<keyword evidence="6" id="KW-0149">Chlorophyll biosynthesis</keyword>
<dbReference type="PROSITE" id="PS51257">
    <property type="entry name" value="PROKAR_LIPOPROTEIN"/>
    <property type="match status" value="1"/>
</dbReference>
<evidence type="ECO:0000313" key="8">
    <source>
        <dbReference type="EMBL" id="SFH11299.1"/>
    </source>
</evidence>
<dbReference type="InterPro" id="IPR050475">
    <property type="entry name" value="Prenyltransferase_related"/>
</dbReference>
<feature type="transmembrane region" description="Helical" evidence="7">
    <location>
        <begin position="247"/>
        <end position="265"/>
    </location>
</feature>
<feature type="transmembrane region" description="Helical" evidence="7">
    <location>
        <begin position="222"/>
        <end position="241"/>
    </location>
</feature>
<dbReference type="Gene3D" id="1.10.357.140">
    <property type="entry name" value="UbiA prenyltransferase"/>
    <property type="match status" value="1"/>
</dbReference>
<keyword evidence="9" id="KW-1185">Reference proteome</keyword>
<accession>A0A1I2XE57</accession>
<dbReference type="RefSeq" id="WP_091975270.1">
    <property type="nucleotide sequence ID" value="NZ_FOPM01000038.1"/>
</dbReference>
<evidence type="ECO:0000256" key="7">
    <source>
        <dbReference type="SAM" id="Phobius"/>
    </source>
</evidence>
<dbReference type="InterPro" id="IPR044878">
    <property type="entry name" value="UbiA_sf"/>
</dbReference>
<dbReference type="NCBIfam" id="NF005742">
    <property type="entry name" value="PRK07566.1"/>
    <property type="match status" value="1"/>
</dbReference>
<evidence type="ECO:0000256" key="6">
    <source>
        <dbReference type="ARBA" id="ARBA00023171"/>
    </source>
</evidence>
<evidence type="ECO:0000256" key="1">
    <source>
        <dbReference type="ARBA" id="ARBA00004141"/>
    </source>
</evidence>
<dbReference type="InterPro" id="IPR006372">
    <property type="entry name" value="Chl_synth"/>
</dbReference>
<dbReference type="CDD" id="cd13958">
    <property type="entry name" value="PT_UbiA_chlorophyll"/>
    <property type="match status" value="1"/>
</dbReference>
<evidence type="ECO:0000313" key="9">
    <source>
        <dbReference type="Proteomes" id="UP000199229"/>
    </source>
</evidence>
<dbReference type="PANTHER" id="PTHR42723">
    <property type="entry name" value="CHLOROPHYLL SYNTHASE"/>
    <property type="match status" value="1"/>
</dbReference>
<dbReference type="NCBIfam" id="TIGR01476">
    <property type="entry name" value="chlor_syn_BchG"/>
    <property type="match status" value="1"/>
</dbReference>
<keyword evidence="5 7" id="KW-0472">Membrane</keyword>
<evidence type="ECO:0000256" key="4">
    <source>
        <dbReference type="ARBA" id="ARBA00022989"/>
    </source>
</evidence>